<sequence length="465" mass="51935">MPIASKLWKRNCSYQFLYENLPTLDASSYDPSTAPIQKLPVELLGEIFLCSLGDWGAMTDELSRLPVEPLVISQVCRHWRAVSLSIPMLWSTLWIDRPRAAHVGMVKLWLERSRSFPLSIHLRQTDPKSCLAYPTSTEHQATDEIFTLLIPHLARWRAVDLDFKMDTQHSLLCMPAETAVGLEHIALNVDSWDCVGAEFLQTALYSRPSVRSVHLSASCHPNHVAWEMLTSLDAQFECTLETCLSLLALSSALTSASVICSAQPDWPIMPFTHAEKYLTLPSLANLSVKASHIDLAPLLDRLALPALRTLALEYCHVPRAMSDHQSLHALLDRSSCALEAFSLYESARTRADDHRPIAFLQTPLLTSVKDLELKVDMTDEIVGFLTLSADSVPLPNLTALALVDCRGDHISDDALLRMLLSRIAPPEPSLPRLSFTELRLRLASHEPDFVLPVDDGRFELMDCVC</sequence>
<protein>
    <recommendedName>
        <fullName evidence="3">F-box domain-containing protein</fullName>
    </recommendedName>
</protein>
<keyword evidence="2" id="KW-1185">Reference proteome</keyword>
<evidence type="ECO:0000313" key="2">
    <source>
        <dbReference type="Proteomes" id="UP001362999"/>
    </source>
</evidence>
<comment type="caution">
    <text evidence="1">The sequence shown here is derived from an EMBL/GenBank/DDBJ whole genome shotgun (WGS) entry which is preliminary data.</text>
</comment>
<dbReference type="Gene3D" id="1.20.1280.50">
    <property type="match status" value="1"/>
</dbReference>
<name>A0AAW0A1Z0_9AGAR</name>
<dbReference type="Proteomes" id="UP001362999">
    <property type="component" value="Unassembled WGS sequence"/>
</dbReference>
<evidence type="ECO:0008006" key="3">
    <source>
        <dbReference type="Google" id="ProtNLM"/>
    </source>
</evidence>
<dbReference type="AlphaFoldDB" id="A0AAW0A1Z0"/>
<proteinExistence type="predicted"/>
<organism evidence="1 2">
    <name type="scientific">Favolaschia claudopus</name>
    <dbReference type="NCBI Taxonomy" id="2862362"/>
    <lineage>
        <taxon>Eukaryota</taxon>
        <taxon>Fungi</taxon>
        <taxon>Dikarya</taxon>
        <taxon>Basidiomycota</taxon>
        <taxon>Agaricomycotina</taxon>
        <taxon>Agaricomycetes</taxon>
        <taxon>Agaricomycetidae</taxon>
        <taxon>Agaricales</taxon>
        <taxon>Marasmiineae</taxon>
        <taxon>Mycenaceae</taxon>
        <taxon>Favolaschia</taxon>
    </lineage>
</organism>
<evidence type="ECO:0000313" key="1">
    <source>
        <dbReference type="EMBL" id="KAK6996963.1"/>
    </source>
</evidence>
<accession>A0AAW0A1Z0</accession>
<gene>
    <name evidence="1" type="ORF">R3P38DRAFT_3068872</name>
</gene>
<reference evidence="1 2" key="1">
    <citation type="journal article" date="2024" name="J Genomics">
        <title>Draft genome sequencing and assembly of Favolaschia claudopus CIRM-BRFM 2984 isolated from oak limbs.</title>
        <authorList>
            <person name="Navarro D."/>
            <person name="Drula E."/>
            <person name="Chaduli D."/>
            <person name="Cazenave R."/>
            <person name="Ahrendt S."/>
            <person name="Wang J."/>
            <person name="Lipzen A."/>
            <person name="Daum C."/>
            <person name="Barry K."/>
            <person name="Grigoriev I.V."/>
            <person name="Favel A."/>
            <person name="Rosso M.N."/>
            <person name="Martin F."/>
        </authorList>
    </citation>
    <scope>NUCLEOTIDE SEQUENCE [LARGE SCALE GENOMIC DNA]</scope>
    <source>
        <strain evidence="1 2">CIRM-BRFM 2984</strain>
    </source>
</reference>
<dbReference type="EMBL" id="JAWWNJ010000095">
    <property type="protein sequence ID" value="KAK6996963.1"/>
    <property type="molecule type" value="Genomic_DNA"/>
</dbReference>